<feature type="region of interest" description="Disordered" evidence="1">
    <location>
        <begin position="149"/>
        <end position="170"/>
    </location>
</feature>
<gene>
    <name evidence="2" type="primary">NR2C2AP</name>
    <name evidence="2" type="ORF">IWW36_002723</name>
</gene>
<dbReference type="SUPFAM" id="SSF49785">
    <property type="entry name" value="Galactose-binding domain-like"/>
    <property type="match status" value="1"/>
</dbReference>
<keyword evidence="3" id="KW-1185">Reference proteome</keyword>
<comment type="caution">
    <text evidence="2">The sequence shown here is derived from an EMBL/GenBank/DDBJ whole genome shotgun (WGS) entry which is preliminary data.</text>
</comment>
<reference evidence="2" key="1">
    <citation type="submission" date="2022-07" db="EMBL/GenBank/DDBJ databases">
        <title>Phylogenomic reconstructions and comparative analyses of Kickxellomycotina fungi.</title>
        <authorList>
            <person name="Reynolds N.K."/>
            <person name="Stajich J.E."/>
            <person name="Barry K."/>
            <person name="Grigoriev I.V."/>
            <person name="Crous P."/>
            <person name="Smith M.E."/>
        </authorList>
    </citation>
    <scope>NUCLEOTIDE SEQUENCE</scope>
    <source>
        <strain evidence="2">NRRL 1566</strain>
    </source>
</reference>
<organism evidence="2 3">
    <name type="scientific">Coemansia brasiliensis</name>
    <dbReference type="NCBI Taxonomy" id="2650707"/>
    <lineage>
        <taxon>Eukaryota</taxon>
        <taxon>Fungi</taxon>
        <taxon>Fungi incertae sedis</taxon>
        <taxon>Zoopagomycota</taxon>
        <taxon>Kickxellomycotina</taxon>
        <taxon>Kickxellomycetes</taxon>
        <taxon>Kickxellales</taxon>
        <taxon>Kickxellaceae</taxon>
        <taxon>Coemansia</taxon>
    </lineage>
</organism>
<keyword evidence="2" id="KW-0675">Receptor</keyword>
<dbReference type="EMBL" id="JANBUW010000087">
    <property type="protein sequence ID" value="KAJ2849309.1"/>
    <property type="molecule type" value="Genomic_DNA"/>
</dbReference>
<evidence type="ECO:0000256" key="1">
    <source>
        <dbReference type="SAM" id="MobiDB-lite"/>
    </source>
</evidence>
<dbReference type="OrthoDB" id="10052260at2759"/>
<dbReference type="AlphaFoldDB" id="A0A9W8LXV9"/>
<dbReference type="Proteomes" id="UP001139887">
    <property type="component" value="Unassembled WGS sequence"/>
</dbReference>
<evidence type="ECO:0000313" key="2">
    <source>
        <dbReference type="EMBL" id="KAJ2849309.1"/>
    </source>
</evidence>
<dbReference type="InterPro" id="IPR008979">
    <property type="entry name" value="Galactose-bd-like_sf"/>
</dbReference>
<protein>
    <submittedName>
        <fullName evidence="2">Nuclear receptor 2C2-associated protein</fullName>
    </submittedName>
</protein>
<proteinExistence type="predicted"/>
<sequence length="170" mass="18825">MASVSLLPYISKYKVSSVLNRDVTELGKQNLFDGSSETCWNSEQGTPQHILVEFKQPVFIHSVVVQFQGGFAGKTTRLIDGDSKAEICPLYPEDNNKKQTLTLPSQEHSVERQKLKLQFVNSTDFHGRVIVYSLDFRGSVAQQLDDPPSAIDATASTKDEPNDAPVLIIS</sequence>
<name>A0A9W8LXV9_9FUNG</name>
<dbReference type="Gene3D" id="2.60.120.260">
    <property type="entry name" value="Galactose-binding domain-like"/>
    <property type="match status" value="1"/>
</dbReference>
<evidence type="ECO:0000313" key="3">
    <source>
        <dbReference type="Proteomes" id="UP001139887"/>
    </source>
</evidence>
<accession>A0A9W8LXV9</accession>